<sequence>MALSLKYLRTRIGIFLSLPMASIDALALSPKLREISHPEGQSMQGAQRRDGTL</sequence>
<feature type="region of interest" description="Disordered" evidence="1">
    <location>
        <begin position="34"/>
        <end position="53"/>
    </location>
</feature>
<name>A0A840VLM9_9PROT</name>
<gene>
    <name evidence="2" type="ORF">HNP71_000729</name>
</gene>
<dbReference type="Proteomes" id="UP000553706">
    <property type="component" value="Unassembled WGS sequence"/>
</dbReference>
<keyword evidence="3" id="KW-1185">Reference proteome</keyword>
<dbReference type="AlphaFoldDB" id="A0A840VLM9"/>
<evidence type="ECO:0000256" key="1">
    <source>
        <dbReference type="SAM" id="MobiDB-lite"/>
    </source>
</evidence>
<dbReference type="RefSeq" id="WP_183265512.1">
    <property type="nucleotide sequence ID" value="NZ_JACHFJ010000002.1"/>
</dbReference>
<reference evidence="2 3" key="1">
    <citation type="submission" date="2020-08" db="EMBL/GenBank/DDBJ databases">
        <title>Genomic Encyclopedia of Type Strains, Phase IV (KMG-IV): sequencing the most valuable type-strain genomes for metagenomic binning, comparative biology and taxonomic classification.</title>
        <authorList>
            <person name="Goeker M."/>
        </authorList>
    </citation>
    <scope>NUCLEOTIDE SEQUENCE [LARGE SCALE GENOMIC DNA]</scope>
    <source>
        <strain evidence="2 3">DSM 27026</strain>
    </source>
</reference>
<accession>A0A840VLM9</accession>
<comment type="caution">
    <text evidence="2">The sequence shown here is derived from an EMBL/GenBank/DDBJ whole genome shotgun (WGS) entry which is preliminary data.</text>
</comment>
<evidence type="ECO:0000313" key="3">
    <source>
        <dbReference type="Proteomes" id="UP000553706"/>
    </source>
</evidence>
<proteinExistence type="predicted"/>
<organism evidence="2 3">
    <name type="scientific">Acidocella aromatica</name>
    <dbReference type="NCBI Taxonomy" id="1303579"/>
    <lineage>
        <taxon>Bacteria</taxon>
        <taxon>Pseudomonadati</taxon>
        <taxon>Pseudomonadota</taxon>
        <taxon>Alphaproteobacteria</taxon>
        <taxon>Acetobacterales</taxon>
        <taxon>Acidocellaceae</taxon>
        <taxon>Acidocella</taxon>
    </lineage>
</organism>
<evidence type="ECO:0000313" key="2">
    <source>
        <dbReference type="EMBL" id="MBB5372491.1"/>
    </source>
</evidence>
<protein>
    <submittedName>
        <fullName evidence="2">Uncharacterized protein</fullName>
    </submittedName>
</protein>
<dbReference type="EMBL" id="JACHFJ010000002">
    <property type="protein sequence ID" value="MBB5372491.1"/>
    <property type="molecule type" value="Genomic_DNA"/>
</dbReference>